<evidence type="ECO:0000313" key="1">
    <source>
        <dbReference type="EMBL" id="VDK43242.1"/>
    </source>
</evidence>
<dbReference type="WBParaSite" id="ASIM_0001102601-mRNA-1">
    <property type="protein sequence ID" value="ASIM_0001102601-mRNA-1"/>
    <property type="gene ID" value="ASIM_0001102601"/>
</dbReference>
<organism evidence="3">
    <name type="scientific">Anisakis simplex</name>
    <name type="common">Herring worm</name>
    <dbReference type="NCBI Taxonomy" id="6269"/>
    <lineage>
        <taxon>Eukaryota</taxon>
        <taxon>Metazoa</taxon>
        <taxon>Ecdysozoa</taxon>
        <taxon>Nematoda</taxon>
        <taxon>Chromadorea</taxon>
        <taxon>Rhabditida</taxon>
        <taxon>Spirurina</taxon>
        <taxon>Ascaridomorpha</taxon>
        <taxon>Ascaridoidea</taxon>
        <taxon>Anisakidae</taxon>
        <taxon>Anisakis</taxon>
        <taxon>Anisakis simplex complex</taxon>
    </lineage>
</organism>
<keyword evidence="2" id="KW-1185">Reference proteome</keyword>
<name>A0A0M3JSQ5_ANISI</name>
<reference evidence="3" key="1">
    <citation type="submission" date="2016-04" db="UniProtKB">
        <authorList>
            <consortium name="WormBaseParasite"/>
        </authorList>
    </citation>
    <scope>IDENTIFICATION</scope>
</reference>
<accession>A0A0M3JSQ5</accession>
<evidence type="ECO:0000313" key="2">
    <source>
        <dbReference type="Proteomes" id="UP000267096"/>
    </source>
</evidence>
<dbReference type="AlphaFoldDB" id="A0A0M3JSQ5"/>
<sequence length="204" mass="23312">MNNLRSFALREEERNEETSQLWLLRHLRSLLNDVQDSILSSFILHQDCTPLRKFVNDSSRRRMLYICVKRKKTATKALGRLTENELIKNGNEQKAWRVQSPAIVKKAMGKKSVGKKKKSKVAQKVEEAVGVERTDKLEQNPNDRTDGSFSEISAQPDVTLSWSDTKLPANCNEFIFIITKTTLRVATFGFDQQFYVGKCLASSI</sequence>
<evidence type="ECO:0000313" key="3">
    <source>
        <dbReference type="WBParaSite" id="ASIM_0001102601-mRNA-1"/>
    </source>
</evidence>
<dbReference type="EMBL" id="UYRR01031006">
    <property type="protein sequence ID" value="VDK43242.1"/>
    <property type="molecule type" value="Genomic_DNA"/>
</dbReference>
<dbReference type="Proteomes" id="UP000267096">
    <property type="component" value="Unassembled WGS sequence"/>
</dbReference>
<gene>
    <name evidence="1" type="ORF">ASIM_LOCUS10584</name>
</gene>
<protein>
    <submittedName>
        <fullName evidence="1 3">Uncharacterized protein</fullName>
    </submittedName>
</protein>
<reference evidence="1 2" key="2">
    <citation type="submission" date="2018-11" db="EMBL/GenBank/DDBJ databases">
        <authorList>
            <consortium name="Pathogen Informatics"/>
        </authorList>
    </citation>
    <scope>NUCLEOTIDE SEQUENCE [LARGE SCALE GENOMIC DNA]</scope>
</reference>
<proteinExistence type="predicted"/>